<gene>
    <name evidence="2" type="ORF">UCDDA912_g05322</name>
</gene>
<proteinExistence type="predicted"/>
<feature type="region of interest" description="Disordered" evidence="1">
    <location>
        <begin position="1"/>
        <end position="35"/>
    </location>
</feature>
<protein>
    <submittedName>
        <fullName evidence="2">Uncharacterized protein</fullName>
    </submittedName>
</protein>
<reference evidence="2 3" key="1">
    <citation type="submission" date="2015-05" db="EMBL/GenBank/DDBJ databases">
        <title>Distinctive expansion of gene families associated with plant cell wall degradation and secondary metabolism in the genomes of grapevine trunk pathogens.</title>
        <authorList>
            <person name="Lawrence D.P."/>
            <person name="Travadon R."/>
            <person name="Rolshausen P.E."/>
            <person name="Baumgartner K."/>
        </authorList>
    </citation>
    <scope>NUCLEOTIDE SEQUENCE [LARGE SCALE GENOMIC DNA]</scope>
    <source>
        <strain evidence="2">DA912</strain>
    </source>
</reference>
<dbReference type="Proteomes" id="UP000034680">
    <property type="component" value="Unassembled WGS sequence"/>
</dbReference>
<sequence>MPEPYKTKAAGPTLSPIDPIPALAAEAEPVTDPAVPTEEPHVIVAAAAAAANPTRLVGSGHPSELSVVANQLFTLVGS</sequence>
<evidence type="ECO:0000313" key="3">
    <source>
        <dbReference type="Proteomes" id="UP000034680"/>
    </source>
</evidence>
<organism evidence="2 3">
    <name type="scientific">Diaporthe ampelina</name>
    <dbReference type="NCBI Taxonomy" id="1214573"/>
    <lineage>
        <taxon>Eukaryota</taxon>
        <taxon>Fungi</taxon>
        <taxon>Dikarya</taxon>
        <taxon>Ascomycota</taxon>
        <taxon>Pezizomycotina</taxon>
        <taxon>Sordariomycetes</taxon>
        <taxon>Sordariomycetidae</taxon>
        <taxon>Diaporthales</taxon>
        <taxon>Diaporthaceae</taxon>
        <taxon>Diaporthe</taxon>
    </lineage>
</organism>
<keyword evidence="3" id="KW-1185">Reference proteome</keyword>
<comment type="caution">
    <text evidence="2">The sequence shown here is derived from an EMBL/GenBank/DDBJ whole genome shotgun (WGS) entry which is preliminary data.</text>
</comment>
<dbReference type="EMBL" id="LCUC01000190">
    <property type="protein sequence ID" value="KKY34712.1"/>
    <property type="molecule type" value="Genomic_DNA"/>
</dbReference>
<evidence type="ECO:0000313" key="2">
    <source>
        <dbReference type="EMBL" id="KKY34712.1"/>
    </source>
</evidence>
<reference evidence="2 3" key="2">
    <citation type="submission" date="2015-05" db="EMBL/GenBank/DDBJ databases">
        <authorList>
            <person name="Morales-Cruz A."/>
            <person name="Amrine K.C."/>
            <person name="Cantu D."/>
        </authorList>
    </citation>
    <scope>NUCLEOTIDE SEQUENCE [LARGE SCALE GENOMIC DNA]</scope>
    <source>
        <strain evidence="2">DA912</strain>
    </source>
</reference>
<accession>A0A0G2FK02</accession>
<evidence type="ECO:0000256" key="1">
    <source>
        <dbReference type="SAM" id="MobiDB-lite"/>
    </source>
</evidence>
<dbReference type="AlphaFoldDB" id="A0A0G2FK02"/>
<name>A0A0G2FK02_9PEZI</name>